<accession>A0AAU2H847</accession>
<feature type="transmembrane region" description="Helical" evidence="7">
    <location>
        <begin position="316"/>
        <end position="339"/>
    </location>
</feature>
<dbReference type="Pfam" id="PF07690">
    <property type="entry name" value="MFS_1"/>
    <property type="match status" value="1"/>
</dbReference>
<dbReference type="InterPro" id="IPR011701">
    <property type="entry name" value="MFS"/>
</dbReference>
<feature type="transmembrane region" description="Helical" evidence="7">
    <location>
        <begin position="150"/>
        <end position="172"/>
    </location>
</feature>
<keyword evidence="5 7" id="KW-0472">Membrane</keyword>
<feature type="region of interest" description="Disordered" evidence="6">
    <location>
        <begin position="409"/>
        <end position="439"/>
    </location>
</feature>
<evidence type="ECO:0000256" key="4">
    <source>
        <dbReference type="ARBA" id="ARBA00022989"/>
    </source>
</evidence>
<sequence>MTSAAAVSRFRRPTWAGRNYSLLTAAAIVTNLGSQGALIASAFAVLQAGGDGGDVGLVAAARTVPLVLFLLVGGALADRIPRHRVMVAANSLNFLSQGAFALLVLTGTPQLWQMLALSALGGVGQAFFGPASEGMLMSSVEGEEAGRAFALYRMAMQGAGIGGAALGGALIAAVGPGWVLAVDAVAFAVAGALRAFIDVRHIPPREPGGGIVADLRDGWREFIGRPWLWAIVAQFSIVNAVVVAADAVYGPLVARDHLGGPGPWGLALAAFGAGTVGGALVMMRWKPRRLLFVGSLCVFPLALPSAALAVPAPIGVLVAVMFVTGVSIEVFGVSWMTAMHQEIPEEKLSRVSAYDWLGSLAVVPLATALAGPAESAVGRTSALWGCAVVIVVLTAAVLTVPDVRNLTRRTAPVAGGPPAPDTAAAPVSADAERPLGGLG</sequence>
<dbReference type="PANTHER" id="PTHR23513:SF11">
    <property type="entry name" value="STAPHYLOFERRIN A TRANSPORTER"/>
    <property type="match status" value="1"/>
</dbReference>
<protein>
    <submittedName>
        <fullName evidence="8">MFS transporter</fullName>
    </submittedName>
</protein>
<name>A0AAU2H847_9ACTN</name>
<dbReference type="EMBL" id="CP108253">
    <property type="protein sequence ID" value="WTU43669.1"/>
    <property type="molecule type" value="Genomic_DNA"/>
</dbReference>
<organism evidence="8">
    <name type="scientific">Streptomyces sp. NBC_00060</name>
    <dbReference type="NCBI Taxonomy" id="2975636"/>
    <lineage>
        <taxon>Bacteria</taxon>
        <taxon>Bacillati</taxon>
        <taxon>Actinomycetota</taxon>
        <taxon>Actinomycetes</taxon>
        <taxon>Kitasatosporales</taxon>
        <taxon>Streptomycetaceae</taxon>
        <taxon>Streptomyces</taxon>
    </lineage>
</organism>
<evidence type="ECO:0000256" key="2">
    <source>
        <dbReference type="ARBA" id="ARBA00022475"/>
    </source>
</evidence>
<keyword evidence="3 7" id="KW-0812">Transmembrane</keyword>
<keyword evidence="4 7" id="KW-1133">Transmembrane helix</keyword>
<dbReference type="AlphaFoldDB" id="A0AAU2H847"/>
<feature type="transmembrane region" description="Helical" evidence="7">
    <location>
        <begin position="227"/>
        <end position="252"/>
    </location>
</feature>
<dbReference type="SUPFAM" id="SSF103473">
    <property type="entry name" value="MFS general substrate transporter"/>
    <property type="match status" value="1"/>
</dbReference>
<evidence type="ECO:0000256" key="1">
    <source>
        <dbReference type="ARBA" id="ARBA00004651"/>
    </source>
</evidence>
<proteinExistence type="predicted"/>
<dbReference type="PANTHER" id="PTHR23513">
    <property type="entry name" value="INTEGRAL MEMBRANE EFFLUX PROTEIN-RELATED"/>
    <property type="match status" value="1"/>
</dbReference>
<evidence type="ECO:0000256" key="3">
    <source>
        <dbReference type="ARBA" id="ARBA00022692"/>
    </source>
</evidence>
<reference evidence="8" key="1">
    <citation type="submission" date="2022-10" db="EMBL/GenBank/DDBJ databases">
        <title>The complete genomes of actinobacterial strains from the NBC collection.</title>
        <authorList>
            <person name="Joergensen T.S."/>
            <person name="Alvarez Arevalo M."/>
            <person name="Sterndorff E.B."/>
            <person name="Faurdal D."/>
            <person name="Vuksanovic O."/>
            <person name="Mourched A.-S."/>
            <person name="Charusanti P."/>
            <person name="Shaw S."/>
            <person name="Blin K."/>
            <person name="Weber T."/>
        </authorList>
    </citation>
    <scope>NUCLEOTIDE SEQUENCE</scope>
    <source>
        <strain evidence="8">NBC_00060</strain>
    </source>
</reference>
<feature type="transmembrane region" description="Helical" evidence="7">
    <location>
        <begin position="351"/>
        <end position="370"/>
    </location>
</feature>
<dbReference type="GO" id="GO:0005886">
    <property type="term" value="C:plasma membrane"/>
    <property type="evidence" value="ECO:0007669"/>
    <property type="project" value="UniProtKB-SubCell"/>
</dbReference>
<feature type="transmembrane region" description="Helical" evidence="7">
    <location>
        <begin position="85"/>
        <end position="105"/>
    </location>
</feature>
<feature type="transmembrane region" description="Helical" evidence="7">
    <location>
        <begin position="264"/>
        <end position="283"/>
    </location>
</feature>
<dbReference type="CDD" id="cd06173">
    <property type="entry name" value="MFS_MefA_like"/>
    <property type="match status" value="1"/>
</dbReference>
<gene>
    <name evidence="8" type="ORF">OHV25_30905</name>
</gene>
<feature type="transmembrane region" description="Helical" evidence="7">
    <location>
        <begin position="20"/>
        <end position="43"/>
    </location>
</feature>
<feature type="transmembrane region" description="Helical" evidence="7">
    <location>
        <begin position="382"/>
        <end position="400"/>
    </location>
</feature>
<evidence type="ECO:0000313" key="8">
    <source>
        <dbReference type="EMBL" id="WTU43669.1"/>
    </source>
</evidence>
<evidence type="ECO:0000256" key="7">
    <source>
        <dbReference type="SAM" id="Phobius"/>
    </source>
</evidence>
<comment type="subcellular location">
    <subcellularLocation>
        <location evidence="1">Cell membrane</location>
        <topology evidence="1">Multi-pass membrane protein</topology>
    </subcellularLocation>
</comment>
<evidence type="ECO:0000256" key="5">
    <source>
        <dbReference type="ARBA" id="ARBA00023136"/>
    </source>
</evidence>
<evidence type="ECO:0000256" key="6">
    <source>
        <dbReference type="SAM" id="MobiDB-lite"/>
    </source>
</evidence>
<feature type="transmembrane region" description="Helical" evidence="7">
    <location>
        <begin position="55"/>
        <end position="73"/>
    </location>
</feature>
<dbReference type="InterPro" id="IPR036259">
    <property type="entry name" value="MFS_trans_sf"/>
</dbReference>
<dbReference type="GO" id="GO:0022857">
    <property type="term" value="F:transmembrane transporter activity"/>
    <property type="evidence" value="ECO:0007669"/>
    <property type="project" value="InterPro"/>
</dbReference>
<feature type="transmembrane region" description="Helical" evidence="7">
    <location>
        <begin position="290"/>
        <end position="310"/>
    </location>
</feature>
<dbReference type="Gene3D" id="1.20.1250.20">
    <property type="entry name" value="MFS general substrate transporter like domains"/>
    <property type="match status" value="1"/>
</dbReference>
<keyword evidence="2" id="KW-1003">Cell membrane</keyword>